<dbReference type="Proteomes" id="UP001174156">
    <property type="component" value="Unassembled WGS sequence"/>
</dbReference>
<comment type="caution">
    <text evidence="1">The sequence shown here is derived from an EMBL/GenBank/DDBJ whole genome shotgun (WGS) entry which is preliminary data.</text>
</comment>
<name>A0AA90HTP6_ACIBA</name>
<reference evidence="2" key="3">
    <citation type="submission" date="2024-01" db="EMBL/GenBank/DDBJ databases">
        <authorList>
            <person name="Macesic N."/>
        </authorList>
    </citation>
    <scope>NUCLEOTIDE SEQUENCE</scope>
    <source>
        <strain evidence="2">CPO519</strain>
    </source>
</reference>
<dbReference type="AlphaFoldDB" id="A0AA90HTP6"/>
<accession>A0AA90HTP6</accession>
<reference evidence="1" key="2">
    <citation type="submission" date="2023-01" db="EMBL/GenBank/DDBJ databases">
        <title>Genomic dissection of endemic carbapenem resistance: metallo-beta-lactamase gene dissemination through clonal, plasmid and integron transfer pathways.</title>
        <authorList>
            <person name="Macesic N."/>
        </authorList>
    </citation>
    <scope>NUCLEOTIDE SEQUENCE</scope>
    <source>
        <strain evidence="1">CPO519</strain>
    </source>
</reference>
<dbReference type="EMBL" id="JARTMM010000028">
    <property type="protein sequence ID" value="MDK4881879.1"/>
    <property type="molecule type" value="Genomic_DNA"/>
</dbReference>
<protein>
    <submittedName>
        <fullName evidence="1">Uncharacterized protein</fullName>
    </submittedName>
</protein>
<sequence length="297" mass="35419">MNTPNIVFIRDKLKQFILDLKNESKEKNLKITDKEILAEFLLYSASMVHYESIELPDSSEVINEYDETEDDETGYDYCYKEDQFKHSDDVWINLSISKTRNKKAYQCIAPFLENSVHQELNEISKKYWAETNMQNLKTIIDEMLDKSFSHINEWIKYNKNTKQYYCPRFINTVFLPMFVSRLTMIGDEIYVRNTLKRVGDFFELAKKNGGFTSHDIYSEVRTHKDMKDYAEEAVQNIPEYTHFMNYLREHPDSLKSTIYKRAAVDGRKLRYLMITAEETKQFVIERKNNKMVINDIR</sequence>
<evidence type="ECO:0000313" key="3">
    <source>
        <dbReference type="Proteomes" id="UP001174156"/>
    </source>
</evidence>
<proteinExistence type="predicted"/>
<organism evidence="1">
    <name type="scientific">Acinetobacter baumannii</name>
    <dbReference type="NCBI Taxonomy" id="470"/>
    <lineage>
        <taxon>Bacteria</taxon>
        <taxon>Pseudomonadati</taxon>
        <taxon>Pseudomonadota</taxon>
        <taxon>Gammaproteobacteria</taxon>
        <taxon>Moraxellales</taxon>
        <taxon>Moraxellaceae</taxon>
        <taxon>Acinetobacter</taxon>
        <taxon>Acinetobacter calcoaceticus/baumannii complex</taxon>
    </lineage>
</organism>
<evidence type="ECO:0000313" key="2">
    <source>
        <dbReference type="EMBL" id="MEC5498224.1"/>
    </source>
</evidence>
<reference evidence="2 3" key="1">
    <citation type="journal article" date="2023" name="Nat. Commun.">
        <title>Genomic dissection of endemic carbapenem resistance reveals metallo-beta-lactamase dissemination through clonal, plasmid and integron transfer.</title>
        <authorList>
            <person name="Macesic N."/>
            <person name="Hawkey J."/>
            <person name="Vezina B."/>
            <person name="Wisniewski J.A."/>
            <person name="Cottingham H."/>
            <person name="Blakeway L.V."/>
            <person name="Harshegyi T."/>
            <person name="Pragastis K."/>
            <person name="Badoordeen G.Z."/>
            <person name="Dennison A."/>
            <person name="Spelman D.W."/>
            <person name="Jenney A.W.J."/>
            <person name="Peleg A.Y."/>
        </authorList>
    </citation>
    <scope>NUCLEOTIDE SEQUENCE [LARGE SCALE GENOMIC DNA]</scope>
    <source>
        <strain evidence="2 3">CPO519</strain>
    </source>
</reference>
<gene>
    <name evidence="2" type="ORF">P9867_017730</name>
    <name evidence="1" type="ORF">P9867_09235</name>
</gene>
<evidence type="ECO:0000313" key="1">
    <source>
        <dbReference type="EMBL" id="MDK4881879.1"/>
    </source>
</evidence>
<dbReference type="EMBL" id="JARTMM020000001">
    <property type="protein sequence ID" value="MEC5498224.1"/>
    <property type="molecule type" value="Genomic_DNA"/>
</dbReference>